<comment type="caution">
    <text evidence="1">The sequence shown here is derived from an EMBL/GenBank/DDBJ whole genome shotgun (WGS) entry which is preliminary data.</text>
</comment>
<accession>A0A0F6ADD3</accession>
<dbReference type="InterPro" id="IPR032359">
    <property type="entry name" value="KwaB-like"/>
</dbReference>
<name>A0A0F6ADD3_9GAMM</name>
<dbReference type="AlphaFoldDB" id="A0A0F6ADD3"/>
<dbReference type="Pfam" id="PF16162">
    <property type="entry name" value="KwaB"/>
    <property type="match status" value="1"/>
</dbReference>
<dbReference type="EMBL" id="AUXW01000138">
    <property type="protein sequence ID" value="KKE84200.1"/>
    <property type="molecule type" value="Genomic_DNA"/>
</dbReference>
<proteinExistence type="predicted"/>
<evidence type="ECO:0000313" key="1">
    <source>
        <dbReference type="EMBL" id="KKE84200.1"/>
    </source>
</evidence>
<dbReference type="Proteomes" id="UP000033434">
    <property type="component" value="Unassembled WGS sequence"/>
</dbReference>
<protein>
    <recommendedName>
        <fullName evidence="3">DUF4868 domain-containing protein</fullName>
    </recommendedName>
</protein>
<sequence>MLQLEDLLEYAEKLENDDNVKVSLMFVTRKLKPGMKASAKVLDKFDFILNKVALSEEISQYFKSVLINQIKTQASKDDIEVKPYTVIGDDLPQVYSYALNNALSFSKVITEQARADNTPTINCLNDIKNDLWAYCIKVKSGDKYTYSFRKVAKGKITTNTPDTLGKKLSAMFDKSEAELQEFDGSVISFDDKIDCLCIDEQFYVFHKSGFEQILGLDEEFTKTAQETVEAIKGFDLVEGLDLVEKELLQKSTIRKTLSSIKQKGNDKSLTKFEITAMNEILQKLEGESFEITEDGKIILSNSKDVKYFVKLLNDYYKQGMTTKKYYTSNAGSIIDPQG</sequence>
<organism evidence="1 2">
    <name type="scientific">Pseudoalteromonas luteoviolacea S4054</name>
    <dbReference type="NCBI Taxonomy" id="1129367"/>
    <lineage>
        <taxon>Bacteria</taxon>
        <taxon>Pseudomonadati</taxon>
        <taxon>Pseudomonadota</taxon>
        <taxon>Gammaproteobacteria</taxon>
        <taxon>Alteromonadales</taxon>
        <taxon>Pseudoalteromonadaceae</taxon>
        <taxon>Pseudoalteromonas</taxon>
    </lineage>
</organism>
<dbReference type="RefSeq" id="WP_046355470.1">
    <property type="nucleotide sequence ID" value="NZ_AUXW01000138.1"/>
</dbReference>
<evidence type="ECO:0000313" key="2">
    <source>
        <dbReference type="Proteomes" id="UP000033434"/>
    </source>
</evidence>
<gene>
    <name evidence="1" type="ORF">N479_09890</name>
</gene>
<reference evidence="1 2" key="1">
    <citation type="journal article" date="2015" name="BMC Genomics">
        <title>Genome mining reveals unlocked bioactive potential of marine Gram-negative bacteria.</title>
        <authorList>
            <person name="Machado H."/>
            <person name="Sonnenschein E.C."/>
            <person name="Melchiorsen J."/>
            <person name="Gram L."/>
        </authorList>
    </citation>
    <scope>NUCLEOTIDE SEQUENCE [LARGE SCALE GENOMIC DNA]</scope>
    <source>
        <strain evidence="1 2">S4054</strain>
    </source>
</reference>
<dbReference type="PATRIC" id="fig|1129367.4.peg.1756"/>
<evidence type="ECO:0008006" key="3">
    <source>
        <dbReference type="Google" id="ProtNLM"/>
    </source>
</evidence>